<dbReference type="InterPro" id="IPR003607">
    <property type="entry name" value="HD/PDEase_dom"/>
</dbReference>
<protein>
    <recommendedName>
        <fullName evidence="2">Deoxyguanosinetriphosphate triphosphohydrolase-like protein</fullName>
    </recommendedName>
</protein>
<dbReference type="PROSITE" id="PS51831">
    <property type="entry name" value="HD"/>
    <property type="match status" value="1"/>
</dbReference>
<evidence type="ECO:0000313" key="4">
    <source>
        <dbReference type="EMBL" id="MFC7407807.1"/>
    </source>
</evidence>
<dbReference type="Pfam" id="PF01966">
    <property type="entry name" value="HD"/>
    <property type="match status" value="1"/>
</dbReference>
<keyword evidence="5" id="KW-1185">Reference proteome</keyword>
<reference evidence="5" key="1">
    <citation type="journal article" date="2019" name="Int. J. Syst. Evol. Microbiol.">
        <title>The Global Catalogue of Microorganisms (GCM) 10K type strain sequencing project: providing services to taxonomists for standard genome sequencing and annotation.</title>
        <authorList>
            <consortium name="The Broad Institute Genomics Platform"/>
            <consortium name="The Broad Institute Genome Sequencing Center for Infectious Disease"/>
            <person name="Wu L."/>
            <person name="Ma J."/>
        </authorList>
    </citation>
    <scope>NUCLEOTIDE SEQUENCE [LARGE SCALE GENOMIC DNA]</scope>
    <source>
        <strain evidence="5">CGMCC 1.12371</strain>
    </source>
</reference>
<sequence>MAGLTADLPPLAAPRAEDLAPWACHSAHSRGRRHPEPDAPTRTAFQRDRDRIVHSTAFRRLVYKTQVFLNHEGDLFRTRLTHSLEVAQLGRSVARALRLNEDLVEAIALAHDLGHTPFGHAGQDALNTCMAEHGGFEHNLQSLRVVDALEERYPHYDGLNLCFETREGILKHCSRANAELLEAREPGGVGRRFLDRTQPSLEAQLCNLADEIAYNAHDIDDGVRSGLITLDQLQDVPLVARFTRETLTAFPALGGRRLLFEAIRRMLSEQVYDVMAATQAGLSQWQPESTDAARQAPALLKFSDTMRAESTVLKRFLFANLYRHPQVVAKTVQAQQVVHELFACYMDDPSQMKGSRPPEISVARAVADYIAGMTDRFAAREHERLTGRCVIT</sequence>
<accession>A0ABW2QGU4</accession>
<comment type="similarity">
    <text evidence="2">Belongs to the dGTPase family. Type 2 subfamily.</text>
</comment>
<dbReference type="InterPro" id="IPR023023">
    <property type="entry name" value="dNTPase_2"/>
</dbReference>
<organism evidence="4 5">
    <name type="scientific">Hydrogenophaga atypica</name>
    <dbReference type="NCBI Taxonomy" id="249409"/>
    <lineage>
        <taxon>Bacteria</taxon>
        <taxon>Pseudomonadati</taxon>
        <taxon>Pseudomonadota</taxon>
        <taxon>Betaproteobacteria</taxon>
        <taxon>Burkholderiales</taxon>
        <taxon>Comamonadaceae</taxon>
        <taxon>Hydrogenophaga</taxon>
    </lineage>
</organism>
<comment type="caution">
    <text evidence="4">The sequence shown here is derived from an EMBL/GenBank/DDBJ whole genome shotgun (WGS) entry which is preliminary data.</text>
</comment>
<keyword evidence="1 2" id="KW-0378">Hydrolase</keyword>
<evidence type="ECO:0000256" key="2">
    <source>
        <dbReference type="HAMAP-Rule" id="MF_01212"/>
    </source>
</evidence>
<dbReference type="RefSeq" id="WP_382219637.1">
    <property type="nucleotide sequence ID" value="NZ_JBHTCA010000002.1"/>
</dbReference>
<dbReference type="NCBIfam" id="TIGR01353">
    <property type="entry name" value="dGTP_triPase"/>
    <property type="match status" value="1"/>
</dbReference>
<evidence type="ECO:0000313" key="5">
    <source>
        <dbReference type="Proteomes" id="UP001596501"/>
    </source>
</evidence>
<dbReference type="InterPro" id="IPR026875">
    <property type="entry name" value="PHydrolase_assoc_dom"/>
</dbReference>
<dbReference type="CDD" id="cd00077">
    <property type="entry name" value="HDc"/>
    <property type="match status" value="1"/>
</dbReference>
<dbReference type="Gene3D" id="1.10.3210.10">
    <property type="entry name" value="Hypothetical protein af1432"/>
    <property type="match status" value="1"/>
</dbReference>
<dbReference type="SUPFAM" id="SSF109604">
    <property type="entry name" value="HD-domain/PDEase-like"/>
    <property type="match status" value="1"/>
</dbReference>
<dbReference type="NCBIfam" id="NF002326">
    <property type="entry name" value="PRK01286.1-1"/>
    <property type="match status" value="1"/>
</dbReference>
<dbReference type="EMBL" id="JBHTCA010000002">
    <property type="protein sequence ID" value="MFC7407807.1"/>
    <property type="molecule type" value="Genomic_DNA"/>
</dbReference>
<dbReference type="InterPro" id="IPR006261">
    <property type="entry name" value="dGTPase"/>
</dbReference>
<dbReference type="InterPro" id="IPR050135">
    <property type="entry name" value="dGTPase-like"/>
</dbReference>
<name>A0ABW2QGU4_9BURK</name>
<dbReference type="SMART" id="SM00471">
    <property type="entry name" value="HDc"/>
    <property type="match status" value="1"/>
</dbReference>
<feature type="domain" description="HD" evidence="3">
    <location>
        <begin position="79"/>
        <end position="215"/>
    </location>
</feature>
<evidence type="ECO:0000256" key="1">
    <source>
        <dbReference type="ARBA" id="ARBA00022801"/>
    </source>
</evidence>
<dbReference type="PANTHER" id="PTHR11373:SF43">
    <property type="entry name" value="DEOXYGUANOSINETRIPHOSPHATE TRIPHOSPHOHYDROLASE-LIKE PROTEIN"/>
    <property type="match status" value="1"/>
</dbReference>
<dbReference type="InterPro" id="IPR006674">
    <property type="entry name" value="HD_domain"/>
</dbReference>
<dbReference type="HAMAP" id="MF_01212">
    <property type="entry name" value="dGTPase_type2"/>
    <property type="match status" value="1"/>
</dbReference>
<proteinExistence type="inferred from homology"/>
<dbReference type="Proteomes" id="UP001596501">
    <property type="component" value="Unassembled WGS sequence"/>
</dbReference>
<evidence type="ECO:0000259" key="3">
    <source>
        <dbReference type="PROSITE" id="PS51831"/>
    </source>
</evidence>
<gene>
    <name evidence="4" type="ORF">ACFQPB_02920</name>
</gene>
<dbReference type="PANTHER" id="PTHR11373">
    <property type="entry name" value="DEOXYNUCLEOSIDE TRIPHOSPHATE TRIPHOSPHOHYDROLASE"/>
    <property type="match status" value="1"/>
</dbReference>
<dbReference type="Pfam" id="PF13286">
    <property type="entry name" value="HD_assoc"/>
    <property type="match status" value="1"/>
</dbReference>